<comment type="similarity">
    <text evidence="1 6">Belongs to the peptidase M2 family.</text>
</comment>
<dbReference type="SUPFAM" id="SSF55486">
    <property type="entry name" value="Metalloproteases ('zincins'), catalytic domain"/>
    <property type="match status" value="1"/>
</dbReference>
<gene>
    <name evidence="8" type="ORF">BEMITA_LOCUS8330</name>
</gene>
<organism evidence="8 9">
    <name type="scientific">Bemisia tabaci</name>
    <name type="common">Sweetpotato whitefly</name>
    <name type="synonym">Aleurodes tabaci</name>
    <dbReference type="NCBI Taxonomy" id="7038"/>
    <lineage>
        <taxon>Eukaryota</taxon>
        <taxon>Metazoa</taxon>
        <taxon>Ecdysozoa</taxon>
        <taxon>Arthropoda</taxon>
        <taxon>Hexapoda</taxon>
        <taxon>Insecta</taxon>
        <taxon>Pterygota</taxon>
        <taxon>Neoptera</taxon>
        <taxon>Paraneoptera</taxon>
        <taxon>Hemiptera</taxon>
        <taxon>Sternorrhyncha</taxon>
        <taxon>Aleyrodoidea</taxon>
        <taxon>Aleyrodidae</taxon>
        <taxon>Aleyrodinae</taxon>
        <taxon>Bemisia</taxon>
    </lineage>
</organism>
<dbReference type="InterPro" id="IPR001548">
    <property type="entry name" value="Peptidase_M2"/>
</dbReference>
<keyword evidence="7" id="KW-0812">Transmembrane</keyword>
<feature type="transmembrane region" description="Helical" evidence="7">
    <location>
        <begin position="165"/>
        <end position="183"/>
    </location>
</feature>
<accession>A0A9P0A9I8</accession>
<evidence type="ECO:0000256" key="7">
    <source>
        <dbReference type="SAM" id="Phobius"/>
    </source>
</evidence>
<evidence type="ECO:0000256" key="6">
    <source>
        <dbReference type="PROSITE-ProRule" id="PRU01355"/>
    </source>
</evidence>
<evidence type="ECO:0000313" key="8">
    <source>
        <dbReference type="EMBL" id="CAH0389513.1"/>
    </source>
</evidence>
<dbReference type="GO" id="GO:0006508">
    <property type="term" value="P:proteolysis"/>
    <property type="evidence" value="ECO:0007669"/>
    <property type="project" value="InterPro"/>
</dbReference>
<dbReference type="GO" id="GO:0008241">
    <property type="term" value="F:peptidyl-dipeptidase activity"/>
    <property type="evidence" value="ECO:0007669"/>
    <property type="project" value="InterPro"/>
</dbReference>
<feature type="disulfide bond" evidence="5 6">
    <location>
        <begin position="51"/>
        <end position="69"/>
    </location>
</feature>
<dbReference type="PANTHER" id="PTHR10514">
    <property type="entry name" value="ANGIOTENSIN-CONVERTING ENZYME"/>
    <property type="match status" value="1"/>
</dbReference>
<evidence type="ECO:0008006" key="10">
    <source>
        <dbReference type="Google" id="ProtNLM"/>
    </source>
</evidence>
<dbReference type="GO" id="GO:0005886">
    <property type="term" value="C:plasma membrane"/>
    <property type="evidence" value="ECO:0007669"/>
    <property type="project" value="TreeGrafter"/>
</dbReference>
<dbReference type="Pfam" id="PF01401">
    <property type="entry name" value="Peptidase_M2"/>
    <property type="match status" value="1"/>
</dbReference>
<dbReference type="PANTHER" id="PTHR10514:SF40">
    <property type="entry name" value="ANGIOTENSIN-CONVERTING ENZYME"/>
    <property type="match status" value="1"/>
</dbReference>
<evidence type="ECO:0000313" key="9">
    <source>
        <dbReference type="Proteomes" id="UP001152759"/>
    </source>
</evidence>
<sequence length="184" mass="20985">MTEEQVSQICRKFVIIGRISARDIQILLISCCNRKYFVGTVLQFQIHRALCRAANQYNPDDPSKPLHKCDIYRSKEAGYLLSNLMELGSSQHWTQTLYEATGETRLSGDALREYFRPLEDWLRSENVRTNEFIGWIYDGDYCKHSIETANLQVYGGYYNAASRSFGTTLVLGIASLALGAIYFA</sequence>
<evidence type="ECO:0000256" key="2">
    <source>
        <dbReference type="ARBA" id="ARBA00022729"/>
    </source>
</evidence>
<keyword evidence="9" id="KW-1185">Reference proteome</keyword>
<proteinExistence type="inferred from homology"/>
<evidence type="ECO:0000256" key="4">
    <source>
        <dbReference type="ARBA" id="ARBA00023180"/>
    </source>
</evidence>
<dbReference type="PROSITE" id="PS52011">
    <property type="entry name" value="PEPTIDASE_M2"/>
    <property type="match status" value="1"/>
</dbReference>
<keyword evidence="4" id="KW-0325">Glycoprotein</keyword>
<evidence type="ECO:0000256" key="3">
    <source>
        <dbReference type="ARBA" id="ARBA00023157"/>
    </source>
</evidence>
<protein>
    <recommendedName>
        <fullName evidence="10">Angiotensin-converting enzyme</fullName>
    </recommendedName>
</protein>
<dbReference type="GO" id="GO:0008237">
    <property type="term" value="F:metallopeptidase activity"/>
    <property type="evidence" value="ECO:0007669"/>
    <property type="project" value="InterPro"/>
</dbReference>
<dbReference type="Proteomes" id="UP001152759">
    <property type="component" value="Chromosome 4"/>
</dbReference>
<keyword evidence="7" id="KW-0472">Membrane</keyword>
<dbReference type="AlphaFoldDB" id="A0A9P0A9I8"/>
<evidence type="ECO:0000256" key="5">
    <source>
        <dbReference type="PIRSR" id="PIRSR601548-4"/>
    </source>
</evidence>
<keyword evidence="2" id="KW-0732">Signal</keyword>
<name>A0A9P0A9I8_BEMTA</name>
<evidence type="ECO:0000256" key="1">
    <source>
        <dbReference type="ARBA" id="ARBA00008139"/>
    </source>
</evidence>
<keyword evidence="3 5" id="KW-1015">Disulfide bond</keyword>
<keyword evidence="7" id="KW-1133">Transmembrane helix</keyword>
<reference evidence="8" key="1">
    <citation type="submission" date="2021-12" db="EMBL/GenBank/DDBJ databases">
        <authorList>
            <person name="King R."/>
        </authorList>
    </citation>
    <scope>NUCLEOTIDE SEQUENCE</scope>
</reference>
<dbReference type="EMBL" id="OU963865">
    <property type="protein sequence ID" value="CAH0389513.1"/>
    <property type="molecule type" value="Genomic_DNA"/>
</dbReference>
<comment type="caution">
    <text evidence="6">Lacks conserved residue(s) required for the propagation of feature annotation.</text>
</comment>